<comment type="caution">
    <text evidence="1">The sequence shown here is derived from an EMBL/GenBank/DDBJ whole genome shotgun (WGS) entry which is preliminary data.</text>
</comment>
<sequence length="67" mass="7367">MLIDIYFGVFLDLQFSSGGQSASIGAVCTLPLLIGFKVEYLGLDSSSFVRTHHHFTRGQQSLKLCSE</sequence>
<evidence type="ECO:0000313" key="2">
    <source>
        <dbReference type="Proteomes" id="UP000785679"/>
    </source>
</evidence>
<dbReference type="AlphaFoldDB" id="A0A8J8NE46"/>
<evidence type="ECO:0000313" key="1">
    <source>
        <dbReference type="EMBL" id="TNV73343.1"/>
    </source>
</evidence>
<name>A0A8J8NE46_HALGN</name>
<dbReference type="EMBL" id="RRYP01019151">
    <property type="protein sequence ID" value="TNV73343.1"/>
    <property type="molecule type" value="Genomic_DNA"/>
</dbReference>
<dbReference type="Proteomes" id="UP000785679">
    <property type="component" value="Unassembled WGS sequence"/>
</dbReference>
<proteinExistence type="predicted"/>
<keyword evidence="2" id="KW-1185">Reference proteome</keyword>
<organism evidence="1 2">
    <name type="scientific">Halteria grandinella</name>
    <dbReference type="NCBI Taxonomy" id="5974"/>
    <lineage>
        <taxon>Eukaryota</taxon>
        <taxon>Sar</taxon>
        <taxon>Alveolata</taxon>
        <taxon>Ciliophora</taxon>
        <taxon>Intramacronucleata</taxon>
        <taxon>Spirotrichea</taxon>
        <taxon>Stichotrichia</taxon>
        <taxon>Sporadotrichida</taxon>
        <taxon>Halteriidae</taxon>
        <taxon>Halteria</taxon>
    </lineage>
</organism>
<protein>
    <submittedName>
        <fullName evidence="1">Uncharacterized protein</fullName>
    </submittedName>
</protein>
<reference evidence="1" key="1">
    <citation type="submission" date="2019-06" db="EMBL/GenBank/DDBJ databases">
        <authorList>
            <person name="Zheng W."/>
        </authorList>
    </citation>
    <scope>NUCLEOTIDE SEQUENCE</scope>
    <source>
        <strain evidence="1">QDHG01</strain>
    </source>
</reference>
<gene>
    <name evidence="1" type="ORF">FGO68_gene15131</name>
</gene>
<accession>A0A8J8NE46</accession>